<dbReference type="GO" id="GO:0005576">
    <property type="term" value="C:extracellular region"/>
    <property type="evidence" value="ECO:0007669"/>
    <property type="project" value="TreeGrafter"/>
</dbReference>
<feature type="domain" description="L,D-TPase catalytic" evidence="8">
    <location>
        <begin position="237"/>
        <end position="360"/>
    </location>
</feature>
<evidence type="ECO:0000256" key="7">
    <source>
        <dbReference type="PROSITE-ProRule" id="PRU01373"/>
    </source>
</evidence>
<protein>
    <submittedName>
        <fullName evidence="9">L,D-transpeptidase family protein</fullName>
    </submittedName>
</protein>
<keyword evidence="5" id="KW-0012">Acyltransferase</keyword>
<reference evidence="9" key="1">
    <citation type="submission" date="2021-02" db="EMBL/GenBank/DDBJ databases">
        <title>Natrosporangium hydrolyticum gen. nov., sp. nov, a haloalkaliphilic actinobacterium from a soda solonchak soil.</title>
        <authorList>
            <person name="Sorokin D.Y."/>
            <person name="Khijniak T.V."/>
            <person name="Zakharycheva A.P."/>
            <person name="Boueva O.V."/>
            <person name="Ariskina E.V."/>
            <person name="Hahnke R.L."/>
            <person name="Bunk B."/>
            <person name="Sproer C."/>
            <person name="Schumann P."/>
            <person name="Evtushenko L.I."/>
            <person name="Kublanov I.V."/>
        </authorList>
    </citation>
    <scope>NUCLEOTIDE SEQUENCE</scope>
    <source>
        <strain evidence="9">DSM 106523</strain>
    </source>
</reference>
<proteinExistence type="predicted"/>
<evidence type="ECO:0000313" key="9">
    <source>
        <dbReference type="EMBL" id="QSB17449.1"/>
    </source>
</evidence>
<dbReference type="InterPro" id="IPR050979">
    <property type="entry name" value="LD-transpeptidase"/>
</dbReference>
<dbReference type="CDD" id="cd16913">
    <property type="entry name" value="YkuD_like"/>
    <property type="match status" value="1"/>
</dbReference>
<dbReference type="Pfam" id="PF03734">
    <property type="entry name" value="YkuD"/>
    <property type="match status" value="1"/>
</dbReference>
<evidence type="ECO:0000313" key="10">
    <source>
        <dbReference type="Proteomes" id="UP000662857"/>
    </source>
</evidence>
<dbReference type="PROSITE" id="PS52029">
    <property type="entry name" value="LD_TPASE"/>
    <property type="match status" value="1"/>
</dbReference>
<dbReference type="Pfam" id="PF17964">
    <property type="entry name" value="Big_10"/>
    <property type="match status" value="1"/>
</dbReference>
<evidence type="ECO:0000256" key="4">
    <source>
        <dbReference type="ARBA" id="ARBA00022984"/>
    </source>
</evidence>
<name>A0A895YPN5_9ACTN</name>
<feature type="active site" description="Proton donor/acceptor" evidence="7">
    <location>
        <position position="317"/>
    </location>
</feature>
<dbReference type="PANTHER" id="PTHR30582">
    <property type="entry name" value="L,D-TRANSPEPTIDASE"/>
    <property type="match status" value="1"/>
</dbReference>
<dbReference type="Proteomes" id="UP000662857">
    <property type="component" value="Chromosome"/>
</dbReference>
<dbReference type="SUPFAM" id="SSF141523">
    <property type="entry name" value="L,D-transpeptidase catalytic domain-like"/>
    <property type="match status" value="1"/>
</dbReference>
<dbReference type="Gene3D" id="2.60.40.3780">
    <property type="match status" value="1"/>
</dbReference>
<dbReference type="Gene3D" id="2.40.440.10">
    <property type="entry name" value="L,D-transpeptidase catalytic domain-like"/>
    <property type="match status" value="1"/>
</dbReference>
<keyword evidence="3 7" id="KW-0133">Cell shape</keyword>
<keyword evidence="4 7" id="KW-0573">Peptidoglycan synthesis</keyword>
<gene>
    <name evidence="9" type="ORF">JQS43_19515</name>
</gene>
<dbReference type="GO" id="GO:0008360">
    <property type="term" value="P:regulation of cell shape"/>
    <property type="evidence" value="ECO:0007669"/>
    <property type="project" value="UniProtKB-UniRule"/>
</dbReference>
<accession>A0A895YPN5</accession>
<dbReference type="GO" id="GO:0071972">
    <property type="term" value="F:peptidoglycan L,D-transpeptidase activity"/>
    <property type="evidence" value="ECO:0007669"/>
    <property type="project" value="TreeGrafter"/>
</dbReference>
<dbReference type="InterPro" id="IPR041280">
    <property type="entry name" value="Big_10"/>
</dbReference>
<dbReference type="UniPathway" id="UPA00219"/>
<evidence type="ECO:0000256" key="3">
    <source>
        <dbReference type="ARBA" id="ARBA00022960"/>
    </source>
</evidence>
<feature type="active site" description="Nucleophile" evidence="7">
    <location>
        <position position="335"/>
    </location>
</feature>
<dbReference type="EMBL" id="CP070499">
    <property type="protein sequence ID" value="QSB17449.1"/>
    <property type="molecule type" value="Genomic_DNA"/>
</dbReference>
<evidence type="ECO:0000256" key="2">
    <source>
        <dbReference type="ARBA" id="ARBA00022679"/>
    </source>
</evidence>
<organism evidence="9 10">
    <name type="scientific">Natronosporangium hydrolyticum</name>
    <dbReference type="NCBI Taxonomy" id="2811111"/>
    <lineage>
        <taxon>Bacteria</taxon>
        <taxon>Bacillati</taxon>
        <taxon>Actinomycetota</taxon>
        <taxon>Actinomycetes</taxon>
        <taxon>Micromonosporales</taxon>
        <taxon>Micromonosporaceae</taxon>
        <taxon>Natronosporangium</taxon>
    </lineage>
</organism>
<dbReference type="GO" id="GO:0016746">
    <property type="term" value="F:acyltransferase activity"/>
    <property type="evidence" value="ECO:0007669"/>
    <property type="project" value="UniProtKB-KW"/>
</dbReference>
<dbReference type="GO" id="GO:0071555">
    <property type="term" value="P:cell wall organization"/>
    <property type="evidence" value="ECO:0007669"/>
    <property type="project" value="UniProtKB-UniRule"/>
</dbReference>
<evidence type="ECO:0000256" key="1">
    <source>
        <dbReference type="ARBA" id="ARBA00004752"/>
    </source>
</evidence>
<keyword evidence="2" id="KW-0808">Transferase</keyword>
<evidence type="ECO:0000256" key="6">
    <source>
        <dbReference type="ARBA" id="ARBA00023316"/>
    </source>
</evidence>
<dbReference type="InterPro" id="IPR005490">
    <property type="entry name" value="LD_TPept_cat_dom"/>
</dbReference>
<comment type="pathway">
    <text evidence="1 7">Cell wall biogenesis; peptidoglycan biosynthesis.</text>
</comment>
<evidence type="ECO:0000256" key="5">
    <source>
        <dbReference type="ARBA" id="ARBA00023315"/>
    </source>
</evidence>
<keyword evidence="10" id="KW-1185">Reference proteome</keyword>
<dbReference type="GO" id="GO:0018104">
    <property type="term" value="P:peptidoglycan-protein cross-linking"/>
    <property type="evidence" value="ECO:0007669"/>
    <property type="project" value="TreeGrafter"/>
</dbReference>
<dbReference type="KEGG" id="nhy:JQS43_19515"/>
<keyword evidence="6 7" id="KW-0961">Cell wall biogenesis/degradation</keyword>
<dbReference type="InterPro" id="IPR038063">
    <property type="entry name" value="Transpep_catalytic_dom"/>
</dbReference>
<dbReference type="AlphaFoldDB" id="A0A895YPN5"/>
<dbReference type="Gene3D" id="2.60.40.3710">
    <property type="match status" value="1"/>
</dbReference>
<dbReference type="PANTHER" id="PTHR30582:SF2">
    <property type="entry name" value="L,D-TRANSPEPTIDASE YCIB-RELATED"/>
    <property type="match status" value="1"/>
</dbReference>
<sequence length="392" mass="42764">MALAVLLPAVLVLSGCSSNGDGEGGDPEEGPHVGATILEPADATSGVPTALEIHFDTEHATEATVELADLDGNPIEGEPTESGTSWLPQSQLEYQTTYVATLTAVGDDGQNSITTSTFTTMAEPSQTIRVFSFLGADSEVGVGMPLRIEFKDDADQGWDIPEAARAEIERRITVRTDPPQAGGWHWVRGSELHYRPMEFWEPGTQISYRAAAGGLPLGDDYYLRNDLNLNLTVGRSVIMEVDDATREMTVKVDGEVERTIPVSLGRDDYPSSSGTFVIMEKESETVFDTLETMGEEDGYVVDIEYAMRLTYQGEYIHATVRSGEELGNENVTHGCINMSEDNAEWLFDLTNSWGDPVIVTGTSQTAEPGDGWTDWNLDWEEIQRGSALYSEG</sequence>
<evidence type="ECO:0000259" key="8">
    <source>
        <dbReference type="PROSITE" id="PS52029"/>
    </source>
</evidence>